<dbReference type="Proteomes" id="UP000266723">
    <property type="component" value="Unassembled WGS sequence"/>
</dbReference>
<dbReference type="Gene3D" id="3.50.50.100">
    <property type="match status" value="1"/>
</dbReference>
<evidence type="ECO:0000256" key="1">
    <source>
        <dbReference type="SAM" id="MobiDB-lite"/>
    </source>
</evidence>
<feature type="region of interest" description="Disordered" evidence="1">
    <location>
        <begin position="50"/>
        <end position="77"/>
    </location>
</feature>
<reference evidence="2" key="1">
    <citation type="submission" date="2019-12" db="EMBL/GenBank/DDBJ databases">
        <title>Genome sequencing and annotation of Brassica cretica.</title>
        <authorList>
            <person name="Studholme D.J."/>
            <person name="Sarris P.F."/>
        </authorList>
    </citation>
    <scope>NUCLEOTIDE SEQUENCE</scope>
    <source>
        <strain evidence="2">PFS-102/07</strain>
        <tissue evidence="2">Leaf</tissue>
    </source>
</reference>
<name>A0A8S9MCP5_BRACR</name>
<feature type="compositionally biased region" description="Basic and acidic residues" evidence="1">
    <location>
        <begin position="50"/>
        <end position="65"/>
    </location>
</feature>
<reference evidence="3" key="2">
    <citation type="submission" date="2019-12" db="EMBL/GenBank/DDBJ databases">
        <authorList>
            <person name="Studholme D.J."/>
            <person name="Sarris P."/>
        </authorList>
    </citation>
    <scope>NUCLEOTIDE SEQUENCE</scope>
    <source>
        <strain evidence="3">PFS-1207/04</strain>
        <tissue evidence="3">Leaf</tissue>
    </source>
</reference>
<organism evidence="2">
    <name type="scientific">Brassica cretica</name>
    <name type="common">Mustard</name>
    <dbReference type="NCBI Taxonomy" id="69181"/>
    <lineage>
        <taxon>Eukaryota</taxon>
        <taxon>Viridiplantae</taxon>
        <taxon>Streptophyta</taxon>
        <taxon>Embryophyta</taxon>
        <taxon>Tracheophyta</taxon>
        <taxon>Spermatophyta</taxon>
        <taxon>Magnoliopsida</taxon>
        <taxon>eudicotyledons</taxon>
        <taxon>Gunneridae</taxon>
        <taxon>Pentapetalae</taxon>
        <taxon>rosids</taxon>
        <taxon>malvids</taxon>
        <taxon>Brassicales</taxon>
        <taxon>Brassicaceae</taxon>
        <taxon>Brassiceae</taxon>
        <taxon>Brassica</taxon>
    </lineage>
</organism>
<dbReference type="AlphaFoldDB" id="A0A8S9MCP5"/>
<proteinExistence type="predicted"/>
<accession>A0A8S9MCP5</accession>
<reference evidence="3 4" key="3">
    <citation type="journal article" date="2020" name="BMC Genomics">
        <title>Intraspecific diversification of the crop wild relative Brassica cretica Lam. using demographic model selection.</title>
        <authorList>
            <person name="Kioukis A."/>
            <person name="Michalopoulou V.A."/>
            <person name="Briers L."/>
            <person name="Pirintsos S."/>
            <person name="Studholme D.J."/>
            <person name="Pavlidis P."/>
            <person name="Sarris P.F."/>
        </authorList>
    </citation>
    <scope>NUCLEOTIDE SEQUENCE [LARGE SCALE GENOMIC DNA]</scope>
    <source>
        <strain evidence="4">cv. PFS-1207/04</strain>
        <strain evidence="3">PFS-1207/04</strain>
    </source>
</reference>
<sequence>MVTKVNEKDISAKTKGGEVSSIPYGMIVWSTSIGTRPVIKDFMKQINQEDLLKEAESDDGSKKNPEVPVSSPVPMPGLLRRRTNAAELQEIGFPLDTAARGLNSFTNNNF</sequence>
<dbReference type="EMBL" id="QGKV02000832">
    <property type="protein sequence ID" value="KAF3551154.1"/>
    <property type="molecule type" value="Genomic_DNA"/>
</dbReference>
<gene>
    <name evidence="3" type="ORF">DY000_02003166</name>
    <name evidence="2" type="ORF">F2Q70_00009272</name>
</gene>
<comment type="caution">
    <text evidence="2">The sequence shown here is derived from an EMBL/GenBank/DDBJ whole genome shotgun (WGS) entry which is preliminary data.</text>
</comment>
<protein>
    <submittedName>
        <fullName evidence="2">Uncharacterized protein</fullName>
    </submittedName>
</protein>
<evidence type="ECO:0000313" key="2">
    <source>
        <dbReference type="EMBL" id="KAF2615711.1"/>
    </source>
</evidence>
<evidence type="ECO:0000313" key="4">
    <source>
        <dbReference type="Proteomes" id="UP000266723"/>
    </source>
</evidence>
<dbReference type="EMBL" id="QGKY02000089">
    <property type="protein sequence ID" value="KAF2615711.1"/>
    <property type="molecule type" value="Genomic_DNA"/>
</dbReference>
<dbReference type="OrthoDB" id="1696490at2759"/>
<evidence type="ECO:0000313" key="3">
    <source>
        <dbReference type="EMBL" id="KAF3551154.1"/>
    </source>
</evidence>
<keyword evidence="4" id="KW-1185">Reference proteome</keyword>